<accession>A0A4Y7TNR7</accession>
<dbReference type="GO" id="GO:0047545">
    <property type="term" value="F:(S)-2-hydroxyglutarate dehydrogenase activity"/>
    <property type="evidence" value="ECO:0007669"/>
    <property type="project" value="UniProtKB-EC"/>
</dbReference>
<dbReference type="PANTHER" id="PTHR43104:SF4">
    <property type="entry name" value="L-2-HYDROXYGLUTARATE DEHYDROGENASE, MITOCHONDRIAL"/>
    <property type="match status" value="1"/>
</dbReference>
<keyword evidence="3" id="KW-0274">FAD</keyword>
<evidence type="ECO:0000256" key="6">
    <source>
        <dbReference type="ARBA" id="ARBA00037941"/>
    </source>
</evidence>
<dbReference type="Proteomes" id="UP000298030">
    <property type="component" value="Unassembled WGS sequence"/>
</dbReference>
<comment type="catalytic activity">
    <reaction evidence="5">
        <text>(S)-2-hydroxyglutarate + A = 2-oxoglutarate + AH2</text>
        <dbReference type="Rhea" id="RHEA:21252"/>
        <dbReference type="ChEBI" id="CHEBI:13193"/>
        <dbReference type="ChEBI" id="CHEBI:16782"/>
        <dbReference type="ChEBI" id="CHEBI:16810"/>
        <dbReference type="ChEBI" id="CHEBI:17499"/>
        <dbReference type="EC" id="1.1.99.2"/>
    </reaction>
</comment>
<comment type="similarity">
    <text evidence="6">Belongs to the L2HGDH family.</text>
</comment>
<dbReference type="EC" id="1.1.99.2" evidence="7"/>
<feature type="domain" description="FAD dependent oxidoreductase" evidence="9">
    <location>
        <begin position="8"/>
        <end position="350"/>
    </location>
</feature>
<dbReference type="AlphaFoldDB" id="A0A4Y7TNR7"/>
<evidence type="ECO:0000256" key="4">
    <source>
        <dbReference type="ARBA" id="ARBA00023002"/>
    </source>
</evidence>
<evidence type="ECO:0000256" key="7">
    <source>
        <dbReference type="ARBA" id="ARBA00038878"/>
    </source>
</evidence>
<keyword evidence="2" id="KW-0285">Flavoprotein</keyword>
<dbReference type="InterPro" id="IPR006076">
    <property type="entry name" value="FAD-dep_OxRdtase"/>
</dbReference>
<evidence type="ECO:0000256" key="3">
    <source>
        <dbReference type="ARBA" id="ARBA00022827"/>
    </source>
</evidence>
<comment type="cofactor">
    <cofactor evidence="1">
        <name>FAD</name>
        <dbReference type="ChEBI" id="CHEBI:57692"/>
    </cofactor>
</comment>
<evidence type="ECO:0000256" key="8">
    <source>
        <dbReference type="ARBA" id="ARBA00041137"/>
    </source>
</evidence>
<protein>
    <recommendedName>
        <fullName evidence="8">L-2-hydroxyglutarate dehydrogenase, mitochondrial</fullName>
        <ecNumber evidence="7">1.1.99.2</ecNumber>
    </recommendedName>
</protein>
<proteinExistence type="inferred from homology"/>
<dbReference type="Pfam" id="PF01266">
    <property type="entry name" value="DAO"/>
    <property type="match status" value="1"/>
</dbReference>
<evidence type="ECO:0000256" key="2">
    <source>
        <dbReference type="ARBA" id="ARBA00022630"/>
    </source>
</evidence>
<evidence type="ECO:0000313" key="11">
    <source>
        <dbReference type="Proteomes" id="UP000298030"/>
    </source>
</evidence>
<evidence type="ECO:0000259" key="9">
    <source>
        <dbReference type="Pfam" id="PF01266"/>
    </source>
</evidence>
<comment type="caution">
    <text evidence="10">The sequence shown here is derived from an EMBL/GenBank/DDBJ whole genome shotgun (WGS) entry which is preliminary data.</text>
</comment>
<evidence type="ECO:0000256" key="5">
    <source>
        <dbReference type="ARBA" id="ARBA00036066"/>
    </source>
</evidence>
<dbReference type="EMBL" id="QPFP01000007">
    <property type="protein sequence ID" value="TEB35548.1"/>
    <property type="molecule type" value="Genomic_DNA"/>
</dbReference>
<organism evidence="10 11">
    <name type="scientific">Coprinellus micaceus</name>
    <name type="common">Glistening ink-cap mushroom</name>
    <name type="synonym">Coprinus micaceus</name>
    <dbReference type="NCBI Taxonomy" id="71717"/>
    <lineage>
        <taxon>Eukaryota</taxon>
        <taxon>Fungi</taxon>
        <taxon>Dikarya</taxon>
        <taxon>Basidiomycota</taxon>
        <taxon>Agaricomycotina</taxon>
        <taxon>Agaricomycetes</taxon>
        <taxon>Agaricomycetidae</taxon>
        <taxon>Agaricales</taxon>
        <taxon>Agaricineae</taxon>
        <taxon>Psathyrellaceae</taxon>
        <taxon>Coprinellus</taxon>
    </lineage>
</organism>
<gene>
    <name evidence="10" type="ORF">FA13DRAFT_1728379</name>
</gene>
<name>A0A4Y7TNR7_COPMI</name>
<reference evidence="10 11" key="1">
    <citation type="journal article" date="2019" name="Nat. Ecol. Evol.">
        <title>Megaphylogeny resolves global patterns of mushroom evolution.</title>
        <authorList>
            <person name="Varga T."/>
            <person name="Krizsan K."/>
            <person name="Foldi C."/>
            <person name="Dima B."/>
            <person name="Sanchez-Garcia M."/>
            <person name="Sanchez-Ramirez S."/>
            <person name="Szollosi G.J."/>
            <person name="Szarkandi J.G."/>
            <person name="Papp V."/>
            <person name="Albert L."/>
            <person name="Andreopoulos W."/>
            <person name="Angelini C."/>
            <person name="Antonin V."/>
            <person name="Barry K.W."/>
            <person name="Bougher N.L."/>
            <person name="Buchanan P."/>
            <person name="Buyck B."/>
            <person name="Bense V."/>
            <person name="Catcheside P."/>
            <person name="Chovatia M."/>
            <person name="Cooper J."/>
            <person name="Damon W."/>
            <person name="Desjardin D."/>
            <person name="Finy P."/>
            <person name="Geml J."/>
            <person name="Haridas S."/>
            <person name="Hughes K."/>
            <person name="Justo A."/>
            <person name="Karasinski D."/>
            <person name="Kautmanova I."/>
            <person name="Kiss B."/>
            <person name="Kocsube S."/>
            <person name="Kotiranta H."/>
            <person name="LaButti K.M."/>
            <person name="Lechner B.E."/>
            <person name="Liimatainen K."/>
            <person name="Lipzen A."/>
            <person name="Lukacs Z."/>
            <person name="Mihaltcheva S."/>
            <person name="Morgado L.N."/>
            <person name="Niskanen T."/>
            <person name="Noordeloos M.E."/>
            <person name="Ohm R.A."/>
            <person name="Ortiz-Santana B."/>
            <person name="Ovrebo C."/>
            <person name="Racz N."/>
            <person name="Riley R."/>
            <person name="Savchenko A."/>
            <person name="Shiryaev A."/>
            <person name="Soop K."/>
            <person name="Spirin V."/>
            <person name="Szebenyi C."/>
            <person name="Tomsovsky M."/>
            <person name="Tulloss R.E."/>
            <person name="Uehling J."/>
            <person name="Grigoriev I.V."/>
            <person name="Vagvolgyi C."/>
            <person name="Papp T."/>
            <person name="Martin F.M."/>
            <person name="Miettinen O."/>
            <person name="Hibbett D.S."/>
            <person name="Nagy L.G."/>
        </authorList>
    </citation>
    <scope>NUCLEOTIDE SEQUENCE [LARGE SCALE GENOMIC DNA]</scope>
    <source>
        <strain evidence="10 11">FP101781</strain>
    </source>
</reference>
<keyword evidence="4" id="KW-0560">Oxidoreductase</keyword>
<evidence type="ECO:0000313" key="10">
    <source>
        <dbReference type="EMBL" id="TEB35548.1"/>
    </source>
</evidence>
<dbReference type="InterPro" id="IPR036188">
    <property type="entry name" value="FAD/NAD-bd_sf"/>
</dbReference>
<dbReference type="Gene3D" id="3.50.50.60">
    <property type="entry name" value="FAD/NAD(P)-binding domain"/>
    <property type="match status" value="1"/>
</dbReference>
<dbReference type="STRING" id="71717.A0A4Y7TNR7"/>
<dbReference type="OrthoDB" id="498204at2759"/>
<dbReference type="SUPFAM" id="SSF51905">
    <property type="entry name" value="FAD/NAD(P)-binding domain"/>
    <property type="match status" value="1"/>
</dbReference>
<keyword evidence="11" id="KW-1185">Reference proteome</keyword>
<dbReference type="Gene3D" id="3.30.9.10">
    <property type="entry name" value="D-Amino Acid Oxidase, subunit A, domain 2"/>
    <property type="match status" value="1"/>
</dbReference>
<sequence>MKLSWDVGLYYPPESLKTRLCLRGRDLMYQRCKARSIPYCQTGKLVVAKKDQLPYINGLFKKSQTLLQVPHPTAEAIAKHPILDTVLLSGGEAREMEPDLSKDIDGALWVPITGIDILESENGQISYMTRVVRLDPYQRSKRPANIPDLDSGWVVQTVTGDAEEGDAILAKTVINASGLTSTLVLNSLLPQDKRIPMYYAKGSYAKYSGPGVSGVKHLIYPCPETGPNVHAFQSLGTHLTLDLDGRVRFGPDIQWISAPDTLSSDPEEDADFWTKHLVPDEAQLPEMHKAITSYLPGIPPSGGFQDFVFRVDHPNPDGIVGNEPSPMISLLGIESPGLTSSLGIAEWVVDHIMSPEKKESA</sequence>
<dbReference type="PANTHER" id="PTHR43104">
    <property type="entry name" value="L-2-HYDROXYGLUTARATE DEHYDROGENASE, MITOCHONDRIAL"/>
    <property type="match status" value="1"/>
</dbReference>
<evidence type="ECO:0000256" key="1">
    <source>
        <dbReference type="ARBA" id="ARBA00001974"/>
    </source>
</evidence>